<dbReference type="EMBL" id="JABCYN010000053">
    <property type="protein sequence ID" value="KAF6006354.1"/>
    <property type="molecule type" value="Genomic_DNA"/>
</dbReference>
<dbReference type="GO" id="GO:0016279">
    <property type="term" value="F:protein-lysine N-methyltransferase activity"/>
    <property type="evidence" value="ECO:0007669"/>
    <property type="project" value="InterPro"/>
</dbReference>
<evidence type="ECO:0000259" key="4">
    <source>
        <dbReference type="Pfam" id="PF00856"/>
    </source>
</evidence>
<reference evidence="5 6" key="1">
    <citation type="journal article" date="2020" name="Appl. Microbiol. Biotechnol.">
        <title>Targeted gene deletion in Brettanomyces bruxellensis with an expression-free CRISPR-Cas9 system.</title>
        <authorList>
            <person name="Varela C."/>
            <person name="Bartel C."/>
            <person name="Onetto C."/>
            <person name="Borneman A."/>
        </authorList>
    </citation>
    <scope>NUCLEOTIDE SEQUENCE [LARGE SCALE GENOMIC DNA]</scope>
    <source>
        <strain evidence="5 6">AWRI1613</strain>
    </source>
</reference>
<keyword evidence="2" id="KW-0808">Transferase</keyword>
<keyword evidence="3" id="KW-0949">S-adenosyl-L-methionine</keyword>
<evidence type="ECO:0000313" key="6">
    <source>
        <dbReference type="Proteomes" id="UP000568158"/>
    </source>
</evidence>
<dbReference type="PANTHER" id="PTHR13271">
    <property type="entry name" value="UNCHARACTERIZED PUTATIVE METHYLTRANSFERASE"/>
    <property type="match status" value="1"/>
</dbReference>
<organism evidence="5 6">
    <name type="scientific">Dekkera bruxellensis</name>
    <name type="common">Brettanomyces custersii</name>
    <dbReference type="NCBI Taxonomy" id="5007"/>
    <lineage>
        <taxon>Eukaryota</taxon>
        <taxon>Fungi</taxon>
        <taxon>Dikarya</taxon>
        <taxon>Ascomycota</taxon>
        <taxon>Saccharomycotina</taxon>
        <taxon>Pichiomycetes</taxon>
        <taxon>Pichiales</taxon>
        <taxon>Pichiaceae</taxon>
        <taxon>Brettanomyces</taxon>
    </lineage>
</organism>
<dbReference type="Pfam" id="PF00856">
    <property type="entry name" value="SET"/>
    <property type="match status" value="1"/>
</dbReference>
<name>A0A8H6EQ94_DEKBR</name>
<evidence type="ECO:0000313" key="5">
    <source>
        <dbReference type="EMBL" id="KAF6006354.1"/>
    </source>
</evidence>
<dbReference type="InterPro" id="IPR046341">
    <property type="entry name" value="SET_dom_sf"/>
</dbReference>
<evidence type="ECO:0000256" key="2">
    <source>
        <dbReference type="ARBA" id="ARBA00022679"/>
    </source>
</evidence>
<dbReference type="InterPro" id="IPR044429">
    <property type="entry name" value="SETD4_SET"/>
</dbReference>
<dbReference type="PANTHER" id="PTHR13271:SF47">
    <property type="entry name" value="ACTIN-HISTIDINE N-METHYLTRANSFERASE"/>
    <property type="match status" value="1"/>
</dbReference>
<dbReference type="InterPro" id="IPR001214">
    <property type="entry name" value="SET_dom"/>
</dbReference>
<sequence>MFLVCLSIRLCLISHSQRLRFIEGLFKLSLRLNFMDEKIKSLKRWIQGSAADLFQEPCISDGIDVHDREDLGRHLIASKSIENRKVIIRIPRKCMLNYITILQHLAYWNPEVCFYLKGKGISPVSARSEEVIPSEKGDNEDTFRNMYKGLKLSKILNLTSTQLISWYLIMIIRRKEGSFWKHFVKVLPSLGELQTLPIVWSLDQLGSEYIKLLPDGLFQRVEKQSKSFLKDYNKVCEFTDSLDECMKVDSESFLWGWLVCNTRCIYLDLPDFLNQDSKEKFTLVPYVDFLNHTLEEHCTISVNRKFFSVSTAKSKYRPNEQLYFSYGPHTDDRLLCDYGFMLPLGENAWNDLDITDFILKLLKPPQIEFLKSINYFGDYTITKDGMSFRTEVALATSQENESSFKSDGSINSVSCPRRLKSFIDGYSDGRSYCVKSNKILDNIKKEINVTCQCRIKEVESLPGYQKNDTRLTIVKRCYLNIQLICN</sequence>
<accession>A0A8H6EQ94</accession>
<dbReference type="CDD" id="cd19177">
    <property type="entry name" value="SET_SETD4"/>
    <property type="match status" value="1"/>
</dbReference>
<dbReference type="GO" id="GO:0032259">
    <property type="term" value="P:methylation"/>
    <property type="evidence" value="ECO:0007669"/>
    <property type="project" value="UniProtKB-KW"/>
</dbReference>
<dbReference type="Gene3D" id="3.90.1410.10">
    <property type="entry name" value="set domain protein methyltransferase, domain 1"/>
    <property type="match status" value="1"/>
</dbReference>
<evidence type="ECO:0000256" key="1">
    <source>
        <dbReference type="ARBA" id="ARBA00022603"/>
    </source>
</evidence>
<feature type="domain" description="SET" evidence="4">
    <location>
        <begin position="72"/>
        <end position="327"/>
    </location>
</feature>
<comment type="caution">
    <text evidence="5">The sequence shown here is derived from an EMBL/GenBank/DDBJ whole genome shotgun (WGS) entry which is preliminary data.</text>
</comment>
<dbReference type="SUPFAM" id="SSF82199">
    <property type="entry name" value="SET domain"/>
    <property type="match status" value="1"/>
</dbReference>
<proteinExistence type="predicted"/>
<protein>
    <recommendedName>
        <fullName evidence="4">SET domain-containing protein</fullName>
    </recommendedName>
</protein>
<dbReference type="Proteomes" id="UP000568158">
    <property type="component" value="Unassembled WGS sequence"/>
</dbReference>
<gene>
    <name evidence="5" type="ORF">HII12_005099</name>
</gene>
<keyword evidence="1" id="KW-0489">Methyltransferase</keyword>
<dbReference type="InterPro" id="IPR050600">
    <property type="entry name" value="SETD3_SETD6_MTase"/>
</dbReference>
<evidence type="ECO:0000256" key="3">
    <source>
        <dbReference type="ARBA" id="ARBA00022691"/>
    </source>
</evidence>
<dbReference type="AlphaFoldDB" id="A0A8H6EQ94"/>